<dbReference type="Proteomes" id="UP001163603">
    <property type="component" value="Chromosome 14"/>
</dbReference>
<proteinExistence type="predicted"/>
<sequence length="49" mass="5682">MHCLNAGTPCIVHAIGRYTYVAVYCASLYMYEKFEYKLPILVKWASLSY</sequence>
<evidence type="ECO:0000313" key="2">
    <source>
        <dbReference type="Proteomes" id="UP001163603"/>
    </source>
</evidence>
<dbReference type="EMBL" id="CM047749">
    <property type="protein sequence ID" value="KAJ0010489.1"/>
    <property type="molecule type" value="Genomic_DNA"/>
</dbReference>
<accession>A0ACC0X692</accession>
<gene>
    <name evidence="1" type="ORF">Pint_33653</name>
</gene>
<keyword evidence="2" id="KW-1185">Reference proteome</keyword>
<comment type="caution">
    <text evidence="1">The sequence shown here is derived from an EMBL/GenBank/DDBJ whole genome shotgun (WGS) entry which is preliminary data.</text>
</comment>
<name>A0ACC0X692_9ROSI</name>
<protein>
    <submittedName>
        <fullName evidence="1">Uncharacterized protein</fullName>
    </submittedName>
</protein>
<evidence type="ECO:0000313" key="1">
    <source>
        <dbReference type="EMBL" id="KAJ0010489.1"/>
    </source>
</evidence>
<organism evidence="1 2">
    <name type="scientific">Pistacia integerrima</name>
    <dbReference type="NCBI Taxonomy" id="434235"/>
    <lineage>
        <taxon>Eukaryota</taxon>
        <taxon>Viridiplantae</taxon>
        <taxon>Streptophyta</taxon>
        <taxon>Embryophyta</taxon>
        <taxon>Tracheophyta</taxon>
        <taxon>Spermatophyta</taxon>
        <taxon>Magnoliopsida</taxon>
        <taxon>eudicotyledons</taxon>
        <taxon>Gunneridae</taxon>
        <taxon>Pentapetalae</taxon>
        <taxon>rosids</taxon>
        <taxon>malvids</taxon>
        <taxon>Sapindales</taxon>
        <taxon>Anacardiaceae</taxon>
        <taxon>Pistacia</taxon>
    </lineage>
</organism>
<reference evidence="2" key="1">
    <citation type="journal article" date="2023" name="G3 (Bethesda)">
        <title>Genome assembly and association tests identify interacting loci associated with vigor, precocity, and sex in interspecific pistachio rootstocks.</title>
        <authorList>
            <person name="Palmer W."/>
            <person name="Jacygrad E."/>
            <person name="Sagayaradj S."/>
            <person name="Cavanaugh K."/>
            <person name="Han R."/>
            <person name="Bertier L."/>
            <person name="Beede B."/>
            <person name="Kafkas S."/>
            <person name="Golino D."/>
            <person name="Preece J."/>
            <person name="Michelmore R."/>
        </authorList>
    </citation>
    <scope>NUCLEOTIDE SEQUENCE [LARGE SCALE GENOMIC DNA]</scope>
</reference>